<feature type="transmembrane region" description="Helical" evidence="1">
    <location>
        <begin position="66"/>
        <end position="88"/>
    </location>
</feature>
<evidence type="ECO:0000313" key="3">
    <source>
        <dbReference type="Proteomes" id="UP001623592"/>
    </source>
</evidence>
<comment type="caution">
    <text evidence="2">The sequence shown here is derived from an EMBL/GenBank/DDBJ whole genome shotgun (WGS) entry which is preliminary data.</text>
</comment>
<feature type="transmembrane region" description="Helical" evidence="1">
    <location>
        <begin position="39"/>
        <end position="60"/>
    </location>
</feature>
<keyword evidence="1" id="KW-1133">Transmembrane helix</keyword>
<feature type="transmembrane region" description="Helical" evidence="1">
    <location>
        <begin position="181"/>
        <end position="202"/>
    </location>
</feature>
<dbReference type="Proteomes" id="UP001623592">
    <property type="component" value="Unassembled WGS sequence"/>
</dbReference>
<evidence type="ECO:0000256" key="1">
    <source>
        <dbReference type="SAM" id="Phobius"/>
    </source>
</evidence>
<feature type="transmembrane region" description="Helical" evidence="1">
    <location>
        <begin position="138"/>
        <end position="160"/>
    </location>
</feature>
<protein>
    <submittedName>
        <fullName evidence="2">Uncharacterized protein</fullName>
    </submittedName>
</protein>
<reference evidence="2 3" key="1">
    <citation type="submission" date="2024-11" db="EMBL/GenBank/DDBJ databases">
        <authorList>
            <person name="Heng Y.C."/>
            <person name="Lim A.C.H."/>
            <person name="Lee J.K.Y."/>
            <person name="Kittelmann S."/>
        </authorList>
    </citation>
    <scope>NUCLEOTIDE SEQUENCE [LARGE SCALE GENOMIC DNA]</scope>
    <source>
        <strain evidence="2 3">WILCCON 0114</strain>
    </source>
</reference>
<keyword evidence="1" id="KW-0812">Transmembrane</keyword>
<name>A0ABW8TMF7_9CLOT</name>
<organism evidence="2 3">
    <name type="scientific">Clostridium neuense</name>
    <dbReference type="NCBI Taxonomy" id="1728934"/>
    <lineage>
        <taxon>Bacteria</taxon>
        <taxon>Bacillati</taxon>
        <taxon>Bacillota</taxon>
        <taxon>Clostridia</taxon>
        <taxon>Eubacteriales</taxon>
        <taxon>Clostridiaceae</taxon>
        <taxon>Clostridium</taxon>
    </lineage>
</organism>
<gene>
    <name evidence="2" type="ORF">ACJDT4_19980</name>
</gene>
<dbReference type="RefSeq" id="WP_406789355.1">
    <property type="nucleotide sequence ID" value="NZ_JBJIAA010000019.1"/>
</dbReference>
<evidence type="ECO:0000313" key="2">
    <source>
        <dbReference type="EMBL" id="MFL0252698.1"/>
    </source>
</evidence>
<proteinExistence type="predicted"/>
<sequence length="207" mass="23882">MLDKLMLEINALISAIFCGSFFIIALIDKDEMEENNFNAALKEASVITIISILIYCYYMLTTGTKSISISLLFLAVDELSGLTLIFNFLEQKGIHFSIKLKNRKLGNIIMYISTAFSSILIVLTFLNLKMLQNKSGFIGYDMLLICLNFILISIIIPLMPNEKKSIDREEVKENNKKMDKVFKIFMRMFCVFWGLFIIYVIYRLATR</sequence>
<keyword evidence="1" id="KW-0472">Membrane</keyword>
<accession>A0ABW8TMF7</accession>
<feature type="transmembrane region" description="Helical" evidence="1">
    <location>
        <begin position="6"/>
        <end position="27"/>
    </location>
</feature>
<dbReference type="EMBL" id="JBJIAA010000019">
    <property type="protein sequence ID" value="MFL0252698.1"/>
    <property type="molecule type" value="Genomic_DNA"/>
</dbReference>
<keyword evidence="3" id="KW-1185">Reference proteome</keyword>
<feature type="transmembrane region" description="Helical" evidence="1">
    <location>
        <begin position="108"/>
        <end position="126"/>
    </location>
</feature>